<dbReference type="InterPro" id="IPR022742">
    <property type="entry name" value="Hydrolase_4"/>
</dbReference>
<dbReference type="Proteomes" id="UP000268436">
    <property type="component" value="Unassembled WGS sequence"/>
</dbReference>
<dbReference type="AlphaFoldDB" id="A0A3A9P6D5"/>
<evidence type="ECO:0000313" key="3">
    <source>
        <dbReference type="EMBL" id="RUO11837.1"/>
    </source>
</evidence>
<evidence type="ECO:0000313" key="4">
    <source>
        <dbReference type="Proteomes" id="UP000268436"/>
    </source>
</evidence>
<name>A0A3A9P6D5_MORCA</name>
<proteinExistence type="predicted"/>
<dbReference type="KEGG" id="mcat:MC25239_00344"/>
<keyword evidence="2" id="KW-0378">Hydrolase</keyword>
<dbReference type="Proteomes" id="UP000280228">
    <property type="component" value="Chromosome"/>
</dbReference>
<dbReference type="GeneID" id="66586213"/>
<dbReference type="PANTHER" id="PTHR11614">
    <property type="entry name" value="PHOSPHOLIPASE-RELATED"/>
    <property type="match status" value="1"/>
</dbReference>
<dbReference type="InterPro" id="IPR029058">
    <property type="entry name" value="AB_hydrolase_fold"/>
</dbReference>
<evidence type="ECO:0000259" key="1">
    <source>
        <dbReference type="Pfam" id="PF12146"/>
    </source>
</evidence>
<dbReference type="Pfam" id="PF12146">
    <property type="entry name" value="Hydrolase_4"/>
    <property type="match status" value="1"/>
</dbReference>
<dbReference type="SUPFAM" id="SSF53474">
    <property type="entry name" value="alpha/beta-Hydrolases"/>
    <property type="match status" value="1"/>
</dbReference>
<keyword evidence="4" id="KW-1185">Reference proteome</keyword>
<protein>
    <submittedName>
        <fullName evidence="2">Alpha/beta hydrolase family protein</fullName>
    </submittedName>
</protein>
<feature type="domain" description="Serine aminopeptidase S33" evidence="1">
    <location>
        <begin position="24"/>
        <end position="294"/>
    </location>
</feature>
<accession>A0A3A9P6D5</accession>
<dbReference type="RefSeq" id="WP_003668336.1">
    <property type="nucleotide sequence ID" value="NZ_CP007669.1"/>
</dbReference>
<gene>
    <name evidence="2" type="ORF">EJK53_0343</name>
    <name evidence="3" type="ORF">EJK54_0501</name>
</gene>
<dbReference type="EMBL" id="RYER01000027">
    <property type="protein sequence ID" value="RUO11837.1"/>
    <property type="molecule type" value="Genomic_DNA"/>
</dbReference>
<dbReference type="GO" id="GO:0016787">
    <property type="term" value="F:hydrolase activity"/>
    <property type="evidence" value="ECO:0007669"/>
    <property type="project" value="UniProtKB-KW"/>
</dbReference>
<evidence type="ECO:0000313" key="5">
    <source>
        <dbReference type="Proteomes" id="UP000280228"/>
    </source>
</evidence>
<evidence type="ECO:0000313" key="2">
    <source>
        <dbReference type="EMBL" id="AZQ92684.1"/>
    </source>
</evidence>
<dbReference type="EMBL" id="CP034662">
    <property type="protein sequence ID" value="AZQ92684.1"/>
    <property type="molecule type" value="Genomic_DNA"/>
</dbReference>
<dbReference type="Gene3D" id="3.40.50.1820">
    <property type="entry name" value="alpha/beta hydrolase"/>
    <property type="match status" value="1"/>
</dbReference>
<organism evidence="2 5">
    <name type="scientific">Moraxella catarrhalis</name>
    <name type="common">Branhamella catarrhalis</name>
    <dbReference type="NCBI Taxonomy" id="480"/>
    <lineage>
        <taxon>Bacteria</taxon>
        <taxon>Pseudomonadati</taxon>
        <taxon>Pseudomonadota</taxon>
        <taxon>Gammaproteobacteria</taxon>
        <taxon>Moraxellales</taxon>
        <taxon>Moraxellaceae</taxon>
        <taxon>Moraxella</taxon>
    </lineage>
</organism>
<reference evidence="4 5" key="1">
    <citation type="submission" date="2018-12" db="EMBL/GenBank/DDBJ databases">
        <title>Persistence of Moraxella catarrhalis in Chronic Obstructive Pulmonary Disease and Regulation of the Hag/MID Adhesin.</title>
        <authorList>
            <person name="Murphy T."/>
            <person name="Zhao X."/>
            <person name="Vyas G."/>
            <person name="Aluvathingal J."/>
            <person name="Nadendla S."/>
            <person name="Tallon L."/>
            <person name="Tettelin H."/>
        </authorList>
    </citation>
    <scope>NUCLEOTIDE SEQUENCE [LARGE SCALE GENOMIC DNA]</scope>
    <source>
        <strain evidence="3 4">173P27B1</strain>
        <strain evidence="2 5">46P58B1</strain>
    </source>
</reference>
<sequence length="312" mass="35280">MTQIILSSNQIHRLHHAFFVPQGEIKATLLIVHGMSEHGGRYADFARFLADNGVLVATYDQLGHGQTVKDKYELGFFDEKHPVQTLCKDVIIMADKLKDKARTLTSRPVSHYIMGHSMGSFIVRTVLTHHSTRFDGVILMGTADSFGLLNRMSLVSFGLLNQLFAKQVNQKAAHLMNHVLLSQLRSPISASPFAWLSENIDAVRAFETDPLTGFAFTNNGWMTLFALMQRAMRPDWYTNMPSNYPILLISGNNDPVGNMGQDIQTLQEKLIHANCSVSVQLYPNMRHEPLHEKQAQKVFVDILAWIERHLRV</sequence>
<dbReference type="InterPro" id="IPR051044">
    <property type="entry name" value="MAG_DAG_Lipase"/>
</dbReference>